<evidence type="ECO:0000259" key="8">
    <source>
        <dbReference type="Pfam" id="PF14748"/>
    </source>
</evidence>
<dbReference type="HAMAP" id="MF_01925">
    <property type="entry name" value="P5C_reductase"/>
    <property type="match status" value="1"/>
</dbReference>
<dbReference type="PIRSF" id="PIRSF000193">
    <property type="entry name" value="Pyrrol-5-carb_rd"/>
    <property type="match status" value="1"/>
</dbReference>
<organism evidence="9 10">
    <name type="scientific">Candidatus Competibacter phosphatis</name>
    <dbReference type="NCBI Taxonomy" id="221280"/>
    <lineage>
        <taxon>Bacteria</taxon>
        <taxon>Pseudomonadati</taxon>
        <taxon>Pseudomonadota</taxon>
        <taxon>Gammaproteobacteria</taxon>
        <taxon>Candidatus Competibacteraceae</taxon>
        <taxon>Candidatus Competibacter</taxon>
    </lineage>
</organism>
<dbReference type="InterPro" id="IPR000304">
    <property type="entry name" value="Pyrroline-COOH_reductase"/>
</dbReference>
<dbReference type="Proteomes" id="UP000760480">
    <property type="component" value="Unassembled WGS sequence"/>
</dbReference>
<comment type="catalytic activity">
    <reaction evidence="4">
        <text>L-proline + NAD(+) = (S)-1-pyrroline-5-carboxylate + NADH + 2 H(+)</text>
        <dbReference type="Rhea" id="RHEA:14105"/>
        <dbReference type="ChEBI" id="CHEBI:15378"/>
        <dbReference type="ChEBI" id="CHEBI:17388"/>
        <dbReference type="ChEBI" id="CHEBI:57540"/>
        <dbReference type="ChEBI" id="CHEBI:57945"/>
        <dbReference type="ChEBI" id="CHEBI:60039"/>
        <dbReference type="EC" id="1.5.1.2"/>
    </reaction>
</comment>
<dbReference type="EC" id="1.5.1.2" evidence="4 5"/>
<comment type="catalytic activity">
    <reaction evidence="4 6">
        <text>L-proline + NADP(+) = (S)-1-pyrroline-5-carboxylate + NADPH + 2 H(+)</text>
        <dbReference type="Rhea" id="RHEA:14109"/>
        <dbReference type="ChEBI" id="CHEBI:15378"/>
        <dbReference type="ChEBI" id="CHEBI:17388"/>
        <dbReference type="ChEBI" id="CHEBI:57783"/>
        <dbReference type="ChEBI" id="CHEBI:58349"/>
        <dbReference type="ChEBI" id="CHEBI:60039"/>
        <dbReference type="EC" id="1.5.1.2"/>
    </reaction>
</comment>
<dbReference type="PANTHER" id="PTHR11645:SF0">
    <property type="entry name" value="PYRROLINE-5-CARBOXYLATE REDUCTASE 3"/>
    <property type="match status" value="1"/>
</dbReference>
<dbReference type="Gene3D" id="1.10.3730.10">
    <property type="entry name" value="ProC C-terminal domain-like"/>
    <property type="match status" value="1"/>
</dbReference>
<dbReference type="GO" id="GO:0004735">
    <property type="term" value="F:pyrroline-5-carboxylate reductase activity"/>
    <property type="evidence" value="ECO:0007669"/>
    <property type="project" value="UniProtKB-EC"/>
</dbReference>
<accession>A0ABX1TKL8</accession>
<dbReference type="Pfam" id="PF14748">
    <property type="entry name" value="P5CR_dimer"/>
    <property type="match status" value="1"/>
</dbReference>
<evidence type="ECO:0000256" key="1">
    <source>
        <dbReference type="ARBA" id="ARBA00005525"/>
    </source>
</evidence>
<keyword evidence="10" id="KW-1185">Reference proteome</keyword>
<dbReference type="InterPro" id="IPR008927">
    <property type="entry name" value="6-PGluconate_DH-like_C_sf"/>
</dbReference>
<keyword evidence="4" id="KW-0963">Cytoplasm</keyword>
<dbReference type="Pfam" id="PF03807">
    <property type="entry name" value="F420_oxidored"/>
    <property type="match status" value="1"/>
</dbReference>
<evidence type="ECO:0000256" key="6">
    <source>
        <dbReference type="RuleBase" id="RU003903"/>
    </source>
</evidence>
<dbReference type="SUPFAM" id="SSF48179">
    <property type="entry name" value="6-phosphogluconate dehydrogenase C-terminal domain-like"/>
    <property type="match status" value="1"/>
</dbReference>
<dbReference type="PROSITE" id="PS00521">
    <property type="entry name" value="P5CR"/>
    <property type="match status" value="1"/>
</dbReference>
<dbReference type="InterPro" id="IPR036291">
    <property type="entry name" value="NAD(P)-bd_dom_sf"/>
</dbReference>
<dbReference type="RefSeq" id="WP_169247968.1">
    <property type="nucleotide sequence ID" value="NZ_SPMZ01000016.1"/>
</dbReference>
<comment type="caution">
    <text evidence="9">The sequence shown here is derived from an EMBL/GenBank/DDBJ whole genome shotgun (WGS) entry which is preliminary data.</text>
</comment>
<evidence type="ECO:0000313" key="10">
    <source>
        <dbReference type="Proteomes" id="UP000760480"/>
    </source>
</evidence>
<feature type="domain" description="Pyrroline-5-carboxylate reductase dimerisation" evidence="8">
    <location>
        <begin position="164"/>
        <end position="262"/>
    </location>
</feature>
<dbReference type="PANTHER" id="PTHR11645">
    <property type="entry name" value="PYRROLINE-5-CARBOXYLATE REDUCTASE"/>
    <property type="match status" value="1"/>
</dbReference>
<evidence type="ECO:0000256" key="4">
    <source>
        <dbReference type="HAMAP-Rule" id="MF_01925"/>
    </source>
</evidence>
<dbReference type="InterPro" id="IPR053790">
    <property type="entry name" value="P5CR-like_CS"/>
</dbReference>
<keyword evidence="4 6" id="KW-0028">Amino-acid biosynthesis</keyword>
<comment type="subcellular location">
    <subcellularLocation>
        <location evidence="4">Cytoplasm</location>
    </subcellularLocation>
</comment>
<comment type="function">
    <text evidence="4">Catalyzes the reduction of 1-pyrroline-5-carboxylate (PCA) to L-proline.</text>
</comment>
<evidence type="ECO:0000259" key="7">
    <source>
        <dbReference type="Pfam" id="PF03807"/>
    </source>
</evidence>
<comment type="similarity">
    <text evidence="1 4 6">Belongs to the pyrroline-5-carboxylate reductase family.</text>
</comment>
<protein>
    <recommendedName>
        <fullName evidence="4 5">Pyrroline-5-carboxylate reductase</fullName>
        <shortName evidence="4">P5C reductase</shortName>
        <shortName evidence="4">P5CR</shortName>
        <ecNumber evidence="4 5">1.5.1.2</ecNumber>
    </recommendedName>
    <alternativeName>
        <fullName evidence="4">PCA reductase</fullName>
    </alternativeName>
</protein>
<dbReference type="NCBIfam" id="TIGR00112">
    <property type="entry name" value="proC"/>
    <property type="match status" value="1"/>
</dbReference>
<comment type="pathway">
    <text evidence="4 6">Amino-acid biosynthesis; L-proline biosynthesis; L-proline from L-glutamate 5-semialdehyde: step 1/1.</text>
</comment>
<reference evidence="9 10" key="1">
    <citation type="submission" date="2019-03" db="EMBL/GenBank/DDBJ databases">
        <title>Metabolic reconstructions from genomes of highly enriched 'Candidatus Accumulibacter' and 'Candidatus Competibacter' bioreactor populations.</title>
        <authorList>
            <person name="Annavajhala M.K."/>
            <person name="Welles L."/>
            <person name="Abbas B."/>
            <person name="Sorokin D."/>
            <person name="Park H."/>
            <person name="Van Loosdrecht M."/>
            <person name="Chandran K."/>
        </authorList>
    </citation>
    <scope>NUCLEOTIDE SEQUENCE [LARGE SCALE GENOMIC DNA]</scope>
    <source>
        <strain evidence="9 10">SBR_G</strain>
    </source>
</reference>
<keyword evidence="2 4" id="KW-0521">NADP</keyword>
<gene>
    <name evidence="4" type="primary">proC</name>
    <name evidence="9" type="ORF">E4P82_05515</name>
</gene>
<feature type="domain" description="Pyrroline-5-carboxylate reductase catalytic N-terminal" evidence="7">
    <location>
        <begin position="6"/>
        <end position="100"/>
    </location>
</feature>
<sequence>MKDIPIGFIGGGNMARSLIGGLLASGGDPDRIWVAEPDAGHRELLRGRFGVHTGADNREIAARSEVIVLAVKPQVLCSVAEALADIVQTRRPLMISIAAGVREPDIRRWLGGEAAIVRTMPNTPALVGSGATALFANTQVNDEQRQLAESIMRSVGLTVWVEQERMLDAVTALSGSGPAYFFLLMEALEKMGVQLGLDPEVARLLTLQTAFGAAKMALESPENPAALRARVTSPGGTTERAISVFQDEKLDKLIARSLAASLALLEAPELLAEELDAVVAKALEAARHRSEELGNLLGGQP</sequence>
<keyword evidence="4 6" id="KW-0641">Proline biosynthesis</keyword>
<dbReference type="EMBL" id="SPMZ01000016">
    <property type="protein sequence ID" value="NMQ18708.1"/>
    <property type="molecule type" value="Genomic_DNA"/>
</dbReference>
<evidence type="ECO:0000313" key="9">
    <source>
        <dbReference type="EMBL" id="NMQ18708.1"/>
    </source>
</evidence>
<dbReference type="InterPro" id="IPR029036">
    <property type="entry name" value="P5CR_dimer"/>
</dbReference>
<evidence type="ECO:0000256" key="3">
    <source>
        <dbReference type="ARBA" id="ARBA00023002"/>
    </source>
</evidence>
<name>A0ABX1TKL8_9GAMM</name>
<dbReference type="Gene3D" id="3.40.50.720">
    <property type="entry name" value="NAD(P)-binding Rossmann-like Domain"/>
    <property type="match status" value="1"/>
</dbReference>
<evidence type="ECO:0000256" key="5">
    <source>
        <dbReference type="NCBIfam" id="TIGR00112"/>
    </source>
</evidence>
<dbReference type="InterPro" id="IPR028939">
    <property type="entry name" value="P5C_Rdtase_cat_N"/>
</dbReference>
<dbReference type="SUPFAM" id="SSF51735">
    <property type="entry name" value="NAD(P)-binding Rossmann-fold domains"/>
    <property type="match status" value="1"/>
</dbReference>
<evidence type="ECO:0000256" key="2">
    <source>
        <dbReference type="ARBA" id="ARBA00022857"/>
    </source>
</evidence>
<proteinExistence type="inferred from homology"/>
<keyword evidence="3 4" id="KW-0560">Oxidoreductase</keyword>